<dbReference type="InterPro" id="IPR017927">
    <property type="entry name" value="FAD-bd_FR_type"/>
</dbReference>
<dbReference type="InterPro" id="IPR017938">
    <property type="entry name" value="Riboflavin_synthase-like_b-brl"/>
</dbReference>
<feature type="binding site" evidence="9">
    <location>
        <position position="133"/>
    </location>
    <ligand>
        <name>FAD</name>
        <dbReference type="ChEBI" id="CHEBI:57692"/>
    </ligand>
</feature>
<evidence type="ECO:0000256" key="1">
    <source>
        <dbReference type="ARBA" id="ARBA00001974"/>
    </source>
</evidence>
<feature type="binding site" evidence="9">
    <location>
        <position position="176"/>
    </location>
    <ligand>
        <name>FAD</name>
        <dbReference type="ChEBI" id="CHEBI:57692"/>
    </ligand>
</feature>
<comment type="similarity">
    <text evidence="3">Belongs to the flavoprotein pyridine nucleotide cytochrome reductase family.</text>
</comment>
<keyword evidence="8" id="KW-0472">Membrane</keyword>
<keyword evidence="5 9" id="KW-0274">FAD</keyword>
<dbReference type="Pfam" id="PF00970">
    <property type="entry name" value="FAD_binding_6"/>
    <property type="match status" value="1"/>
</dbReference>
<dbReference type="Pfam" id="PF00175">
    <property type="entry name" value="NAD_binding_1"/>
    <property type="match status" value="1"/>
</dbReference>
<dbReference type="SUPFAM" id="SSF63380">
    <property type="entry name" value="Riboflavin synthase domain-like"/>
    <property type="match status" value="1"/>
</dbReference>
<dbReference type="GO" id="GO:0004128">
    <property type="term" value="F:cytochrome-b5 reductase activity, acting on NAD(P)H"/>
    <property type="evidence" value="ECO:0007669"/>
    <property type="project" value="TreeGrafter"/>
</dbReference>
<reference evidence="11 12" key="1">
    <citation type="journal article" date="2018" name="Mycol. Prog.">
        <title>Coniella lustricola, a new species from submerged detritus.</title>
        <authorList>
            <person name="Raudabaugh D.B."/>
            <person name="Iturriaga T."/>
            <person name="Carver A."/>
            <person name="Mondo S."/>
            <person name="Pangilinan J."/>
            <person name="Lipzen A."/>
            <person name="He G."/>
            <person name="Amirebrahimi M."/>
            <person name="Grigoriev I.V."/>
            <person name="Miller A.N."/>
        </authorList>
    </citation>
    <scope>NUCLEOTIDE SEQUENCE [LARGE SCALE GENOMIC DNA]</scope>
    <source>
        <strain evidence="11 12">B22-T-1</strain>
    </source>
</reference>
<dbReference type="InParanoid" id="A0A2T2ZSX5"/>
<dbReference type="GO" id="GO:0006696">
    <property type="term" value="P:ergosterol biosynthetic process"/>
    <property type="evidence" value="ECO:0007669"/>
    <property type="project" value="TreeGrafter"/>
</dbReference>
<evidence type="ECO:0000256" key="2">
    <source>
        <dbReference type="ARBA" id="ARBA00004370"/>
    </source>
</evidence>
<evidence type="ECO:0000256" key="9">
    <source>
        <dbReference type="PIRSR" id="PIRSR601834-1"/>
    </source>
</evidence>
<evidence type="ECO:0000256" key="5">
    <source>
        <dbReference type="ARBA" id="ARBA00022827"/>
    </source>
</evidence>
<evidence type="ECO:0000313" key="12">
    <source>
        <dbReference type="Proteomes" id="UP000241462"/>
    </source>
</evidence>
<evidence type="ECO:0000256" key="7">
    <source>
        <dbReference type="ARBA" id="ARBA00023027"/>
    </source>
</evidence>
<dbReference type="FunFam" id="3.40.50.80:FF:000009">
    <property type="entry name" value="NADH-cytochrome b5 reductase"/>
    <property type="match status" value="1"/>
</dbReference>
<dbReference type="InterPro" id="IPR039261">
    <property type="entry name" value="FNR_nucleotide-bd"/>
</dbReference>
<feature type="binding site" evidence="9">
    <location>
        <position position="108"/>
    </location>
    <ligand>
        <name>FAD</name>
        <dbReference type="ChEBI" id="CHEBI:57692"/>
    </ligand>
</feature>
<dbReference type="GO" id="GO:0016020">
    <property type="term" value="C:membrane"/>
    <property type="evidence" value="ECO:0007669"/>
    <property type="project" value="UniProtKB-SubCell"/>
</dbReference>
<feature type="binding site" evidence="9">
    <location>
        <position position="135"/>
    </location>
    <ligand>
        <name>FAD</name>
        <dbReference type="ChEBI" id="CHEBI:57692"/>
    </ligand>
</feature>
<dbReference type="Gene3D" id="2.40.30.10">
    <property type="entry name" value="Translation factors"/>
    <property type="match status" value="1"/>
</dbReference>
<feature type="binding site" evidence="9">
    <location>
        <position position="127"/>
    </location>
    <ligand>
        <name>FAD</name>
        <dbReference type="ChEBI" id="CHEBI:57692"/>
    </ligand>
</feature>
<evidence type="ECO:0000256" key="3">
    <source>
        <dbReference type="ARBA" id="ARBA00006105"/>
    </source>
</evidence>
<comment type="cofactor">
    <cofactor evidence="1 9">
        <name>FAD</name>
        <dbReference type="ChEBI" id="CHEBI:57692"/>
    </cofactor>
</comment>
<comment type="subcellular location">
    <subcellularLocation>
        <location evidence="2">Membrane</location>
    </subcellularLocation>
</comment>
<feature type="binding site" evidence="9">
    <location>
        <position position="125"/>
    </location>
    <ligand>
        <name>FAD</name>
        <dbReference type="ChEBI" id="CHEBI:57692"/>
    </ligand>
</feature>
<dbReference type="PROSITE" id="PS51384">
    <property type="entry name" value="FAD_FR"/>
    <property type="match status" value="1"/>
</dbReference>
<dbReference type="EMBL" id="KZ678756">
    <property type="protein sequence ID" value="PSR75505.1"/>
    <property type="molecule type" value="Genomic_DNA"/>
</dbReference>
<dbReference type="STRING" id="2025994.A0A2T2ZSX5"/>
<dbReference type="OrthoDB" id="432685at2759"/>
<protein>
    <recommendedName>
        <fullName evidence="10">FAD-binding FR-type domain-containing protein</fullName>
    </recommendedName>
</protein>
<dbReference type="PANTHER" id="PTHR19370:SF101">
    <property type="entry name" value="NADH-CYTOCHROME B5 REDUCTASE"/>
    <property type="match status" value="1"/>
</dbReference>
<dbReference type="Proteomes" id="UP000241462">
    <property type="component" value="Unassembled WGS sequence"/>
</dbReference>
<feature type="binding site" evidence="9">
    <location>
        <position position="109"/>
    </location>
    <ligand>
        <name>FAD</name>
        <dbReference type="ChEBI" id="CHEBI:57692"/>
    </ligand>
</feature>
<dbReference type="Gene3D" id="3.40.50.80">
    <property type="entry name" value="Nucleotide-binding domain of ferredoxin-NADP reductase (FNR) module"/>
    <property type="match status" value="1"/>
</dbReference>
<feature type="domain" description="FAD-binding FR-type" evidence="10">
    <location>
        <begin position="54"/>
        <end position="161"/>
    </location>
</feature>
<sequence length="311" mass="33210">MSGAEEFLSSHGLTVFKGLAVAGVGGAIISKLLMSNNSSSPAAEGKKVFGRPGPVFTSLALQSSENVNQNVKRLRFALPNGKDVSGLPLTSALLTCHIPQGSYLPVLRPYTPVSPSDQAGTVDFLIKRYPNGKASTHMHSLSPGDKLLFAVVIPGYKWTANKHDSVTLVAGGAGITPCYQLLRGILQNPVDKTRVRLVFGVNSMAEALLRDEFEQMEQTYGTDRFRAVFAVADGEGVEEAESASGGMFRKGFVTEDMLKQVAAPASEANTKIMVCGPPPMEDALLGKKGWGGRGEGILARLGYKKEQIHQF</sequence>
<keyword evidence="4 9" id="KW-0285">Flavoprotein</keyword>
<dbReference type="InterPro" id="IPR001834">
    <property type="entry name" value="CBR-like"/>
</dbReference>
<keyword evidence="6" id="KW-0560">Oxidoreductase</keyword>
<accession>A0A2T2ZSX5</accession>
<evidence type="ECO:0000259" key="10">
    <source>
        <dbReference type="PROSITE" id="PS51384"/>
    </source>
</evidence>
<dbReference type="PANTHER" id="PTHR19370">
    <property type="entry name" value="NADH-CYTOCHROME B5 REDUCTASE"/>
    <property type="match status" value="1"/>
</dbReference>
<evidence type="ECO:0000313" key="11">
    <source>
        <dbReference type="EMBL" id="PSR75505.1"/>
    </source>
</evidence>
<feature type="binding site" evidence="9">
    <location>
        <position position="110"/>
    </location>
    <ligand>
        <name>FAD</name>
        <dbReference type="ChEBI" id="CHEBI:57692"/>
    </ligand>
</feature>
<name>A0A2T2ZSX5_9PEZI</name>
<evidence type="ECO:0000256" key="8">
    <source>
        <dbReference type="ARBA" id="ARBA00023136"/>
    </source>
</evidence>
<dbReference type="InterPro" id="IPR001433">
    <property type="entry name" value="OxRdtase_FAD/NAD-bd"/>
</dbReference>
<gene>
    <name evidence="11" type="ORF">BD289DRAFT_457169</name>
</gene>
<dbReference type="InterPro" id="IPR008333">
    <property type="entry name" value="Cbr1-like_FAD-bd_dom"/>
</dbReference>
<dbReference type="AlphaFoldDB" id="A0A2T2ZSX5"/>
<keyword evidence="12" id="KW-1185">Reference proteome</keyword>
<evidence type="ECO:0000256" key="6">
    <source>
        <dbReference type="ARBA" id="ARBA00023002"/>
    </source>
</evidence>
<evidence type="ECO:0000256" key="4">
    <source>
        <dbReference type="ARBA" id="ARBA00022630"/>
    </source>
</evidence>
<proteinExistence type="inferred from homology"/>
<keyword evidence="7" id="KW-0520">NAD</keyword>
<dbReference type="SUPFAM" id="SSF52343">
    <property type="entry name" value="Ferredoxin reductase-like, C-terminal NADP-linked domain"/>
    <property type="match status" value="1"/>
</dbReference>
<organism evidence="11 12">
    <name type="scientific">Coniella lustricola</name>
    <dbReference type="NCBI Taxonomy" id="2025994"/>
    <lineage>
        <taxon>Eukaryota</taxon>
        <taxon>Fungi</taxon>
        <taxon>Dikarya</taxon>
        <taxon>Ascomycota</taxon>
        <taxon>Pezizomycotina</taxon>
        <taxon>Sordariomycetes</taxon>
        <taxon>Sordariomycetidae</taxon>
        <taxon>Diaporthales</taxon>
        <taxon>Schizoparmaceae</taxon>
        <taxon>Coniella</taxon>
    </lineage>
</organism>
<dbReference type="CDD" id="cd06183">
    <property type="entry name" value="cyt_b5_reduct_like"/>
    <property type="match status" value="1"/>
</dbReference>
<dbReference type="PRINTS" id="PR00406">
    <property type="entry name" value="CYTB5RDTASE"/>
</dbReference>